<dbReference type="Proteomes" id="UP000554482">
    <property type="component" value="Unassembled WGS sequence"/>
</dbReference>
<evidence type="ECO:0000256" key="1">
    <source>
        <dbReference type="SAM" id="MobiDB-lite"/>
    </source>
</evidence>
<sequence length="203" mass="23771">MTKRKIATTGGDEVLRGAKIPTTQEKRKPLPPKEASQYRYLKGGGWRHSPTAQTITKIEVVKKFKLQEFEVMKADGFKGEFKSDMIEVTYAMLEIGFKLPLEREVAKLLAYYDVAAIQMPLSFWLLMARARKLEDTYGRRFGFSEVARLIKLVYRVHHFRIEFQDQGRRFGGFPTSNKVGKRNRYIIIGDWNRTEYQVRNVRR</sequence>
<dbReference type="EMBL" id="JABWDY010026442">
    <property type="protein sequence ID" value="KAF5188673.1"/>
    <property type="molecule type" value="Genomic_DNA"/>
</dbReference>
<accession>A0A7J6VUY6</accession>
<evidence type="ECO:0000313" key="2">
    <source>
        <dbReference type="EMBL" id="KAF5188673.1"/>
    </source>
</evidence>
<dbReference type="AlphaFoldDB" id="A0A7J6VUY6"/>
<reference evidence="2 3" key="1">
    <citation type="submission" date="2020-06" db="EMBL/GenBank/DDBJ databases">
        <title>Transcriptomic and genomic resources for Thalictrum thalictroides and T. hernandezii: Facilitating candidate gene discovery in an emerging model plant lineage.</title>
        <authorList>
            <person name="Arias T."/>
            <person name="Riano-Pachon D.M."/>
            <person name="Di Stilio V.S."/>
        </authorList>
    </citation>
    <scope>NUCLEOTIDE SEQUENCE [LARGE SCALE GENOMIC DNA]</scope>
    <source>
        <strain evidence="3">cv. WT478/WT964</strain>
        <tissue evidence="2">Leaves</tissue>
    </source>
</reference>
<organism evidence="2 3">
    <name type="scientific">Thalictrum thalictroides</name>
    <name type="common">Rue-anemone</name>
    <name type="synonym">Anemone thalictroides</name>
    <dbReference type="NCBI Taxonomy" id="46969"/>
    <lineage>
        <taxon>Eukaryota</taxon>
        <taxon>Viridiplantae</taxon>
        <taxon>Streptophyta</taxon>
        <taxon>Embryophyta</taxon>
        <taxon>Tracheophyta</taxon>
        <taxon>Spermatophyta</taxon>
        <taxon>Magnoliopsida</taxon>
        <taxon>Ranunculales</taxon>
        <taxon>Ranunculaceae</taxon>
        <taxon>Thalictroideae</taxon>
        <taxon>Thalictrum</taxon>
    </lineage>
</organism>
<comment type="caution">
    <text evidence="2">The sequence shown here is derived from an EMBL/GenBank/DDBJ whole genome shotgun (WGS) entry which is preliminary data.</text>
</comment>
<feature type="non-terminal residue" evidence="2">
    <location>
        <position position="203"/>
    </location>
</feature>
<feature type="region of interest" description="Disordered" evidence="1">
    <location>
        <begin position="1"/>
        <end position="34"/>
    </location>
</feature>
<proteinExistence type="predicted"/>
<evidence type="ECO:0000313" key="3">
    <source>
        <dbReference type="Proteomes" id="UP000554482"/>
    </source>
</evidence>
<gene>
    <name evidence="2" type="ORF">FRX31_021740</name>
</gene>
<name>A0A7J6VUY6_THATH</name>
<protein>
    <submittedName>
        <fullName evidence="2">Uncharacterized protein</fullName>
    </submittedName>
</protein>
<keyword evidence="3" id="KW-1185">Reference proteome</keyword>